<dbReference type="Pfam" id="PF20316">
    <property type="entry name" value="DUF6612"/>
    <property type="match status" value="1"/>
</dbReference>
<dbReference type="PROSITE" id="PS51257">
    <property type="entry name" value="PROKAR_LIPOPROTEIN"/>
    <property type="match status" value="1"/>
</dbReference>
<evidence type="ECO:0000313" key="2">
    <source>
        <dbReference type="EMBL" id="NGZ74438.1"/>
    </source>
</evidence>
<dbReference type="InterPro" id="IPR046720">
    <property type="entry name" value="DUF6612"/>
</dbReference>
<evidence type="ECO:0008006" key="4">
    <source>
        <dbReference type="Google" id="ProtNLM"/>
    </source>
</evidence>
<dbReference type="EMBL" id="JAAFGS010000001">
    <property type="protein sequence ID" value="NGZ74438.1"/>
    <property type="molecule type" value="Genomic_DNA"/>
</dbReference>
<sequence>MVIRRRGWAAAVIASGLAAALTACATGESAAGIVLPASEKKTAAPAAEEAKASLPSAEELLEQAIAASGKVTGYALQTDREEHVAAAPDREPDAHYVIETRLTTNPLAAYRELDIQEEGGPDQEPLKRYMNEEAVYSSYRGGDWMREPREDLSATLEHLRRSTDLSAQLQNLREAGGERTVTEQAGHPVLKVVLEGEEYRNIAEQYMRQSDDSLPNMQSNNSEWTMVRLEIVYEFDRNSRLPAASTVEFEWKRPESAKLYPGITKKFGMRATYSDYDNVEPIEIPEEAAGQAANPDS</sequence>
<proteinExistence type="predicted"/>
<keyword evidence="1" id="KW-0732">Signal</keyword>
<comment type="caution">
    <text evidence="2">The sequence shown here is derived from an EMBL/GenBank/DDBJ whole genome shotgun (WGS) entry which is preliminary data.</text>
</comment>
<reference evidence="2 3" key="1">
    <citation type="submission" date="2020-01" db="EMBL/GenBank/DDBJ databases">
        <title>Polyphasic characterisation and genomic insights into a novel alkali tolerant bacterium VR-M41.</title>
        <authorList>
            <person name="Vemuluri V.R."/>
        </authorList>
    </citation>
    <scope>NUCLEOTIDE SEQUENCE [LARGE SCALE GENOMIC DNA]</scope>
    <source>
        <strain evidence="2 3">VR-M41</strain>
    </source>
</reference>
<name>A0ABX0F0B7_9BACL</name>
<feature type="chain" id="PRO_5046678244" description="Lipoprotein" evidence="1">
    <location>
        <begin position="26"/>
        <end position="297"/>
    </location>
</feature>
<dbReference type="Proteomes" id="UP000800303">
    <property type="component" value="Unassembled WGS sequence"/>
</dbReference>
<dbReference type="RefSeq" id="WP_166272644.1">
    <property type="nucleotide sequence ID" value="NZ_JAAFGS010000001.1"/>
</dbReference>
<evidence type="ECO:0000313" key="3">
    <source>
        <dbReference type="Proteomes" id="UP000800303"/>
    </source>
</evidence>
<organism evidence="2 3">
    <name type="scientific">Saccharibacillus alkalitolerans</name>
    <dbReference type="NCBI Taxonomy" id="2705290"/>
    <lineage>
        <taxon>Bacteria</taxon>
        <taxon>Bacillati</taxon>
        <taxon>Bacillota</taxon>
        <taxon>Bacilli</taxon>
        <taxon>Bacillales</taxon>
        <taxon>Paenibacillaceae</taxon>
        <taxon>Saccharibacillus</taxon>
    </lineage>
</organism>
<evidence type="ECO:0000256" key="1">
    <source>
        <dbReference type="SAM" id="SignalP"/>
    </source>
</evidence>
<gene>
    <name evidence="2" type="ORF">GYN08_03845</name>
</gene>
<keyword evidence="3" id="KW-1185">Reference proteome</keyword>
<protein>
    <recommendedName>
        <fullName evidence="4">Lipoprotein</fullName>
    </recommendedName>
</protein>
<accession>A0ABX0F0B7</accession>
<feature type="signal peptide" evidence="1">
    <location>
        <begin position="1"/>
        <end position="25"/>
    </location>
</feature>